<dbReference type="Proteomes" id="UP000050417">
    <property type="component" value="Unassembled WGS sequence"/>
</dbReference>
<dbReference type="PANTHER" id="PTHR43734">
    <property type="entry name" value="PHYTOENE DESATURASE"/>
    <property type="match status" value="1"/>
</dbReference>
<feature type="domain" description="Amine oxidase" evidence="1">
    <location>
        <begin position="15"/>
        <end position="529"/>
    </location>
</feature>
<reference evidence="2 3" key="1">
    <citation type="submission" date="2015-07" db="EMBL/GenBank/DDBJ databases">
        <title>Genome sequence of Ornatilinea apprima DSM 23815.</title>
        <authorList>
            <person name="Hemp J."/>
            <person name="Ward L.M."/>
            <person name="Pace L.A."/>
            <person name="Fischer W.W."/>
        </authorList>
    </citation>
    <scope>NUCLEOTIDE SEQUENCE [LARGE SCALE GENOMIC DNA]</scope>
    <source>
        <strain evidence="2 3">P3M-1</strain>
    </source>
</reference>
<name>A0A0P6X657_9CHLR</name>
<dbReference type="Pfam" id="PF01593">
    <property type="entry name" value="Amino_oxidase"/>
    <property type="match status" value="1"/>
</dbReference>
<dbReference type="PANTHER" id="PTHR43734:SF1">
    <property type="entry name" value="PHYTOENE DESATURASE"/>
    <property type="match status" value="1"/>
</dbReference>
<accession>A0A0P6X657</accession>
<comment type="caution">
    <text evidence="2">The sequence shown here is derived from an EMBL/GenBank/DDBJ whole genome shotgun (WGS) entry which is preliminary data.</text>
</comment>
<dbReference type="RefSeq" id="WP_075063541.1">
    <property type="nucleotide sequence ID" value="NZ_LGCL01000031.1"/>
</dbReference>
<gene>
    <name evidence="2" type="ORF">ADN00_13465</name>
</gene>
<dbReference type="GO" id="GO:0016491">
    <property type="term" value="F:oxidoreductase activity"/>
    <property type="evidence" value="ECO:0007669"/>
    <property type="project" value="InterPro"/>
</dbReference>
<dbReference type="PRINTS" id="PR00419">
    <property type="entry name" value="ADXRDTASE"/>
</dbReference>
<organism evidence="2 3">
    <name type="scientific">Ornatilinea apprima</name>
    <dbReference type="NCBI Taxonomy" id="1134406"/>
    <lineage>
        <taxon>Bacteria</taxon>
        <taxon>Bacillati</taxon>
        <taxon>Chloroflexota</taxon>
        <taxon>Anaerolineae</taxon>
        <taxon>Anaerolineales</taxon>
        <taxon>Anaerolineaceae</taxon>
        <taxon>Ornatilinea</taxon>
    </lineage>
</organism>
<dbReference type="EMBL" id="LGCL01000031">
    <property type="protein sequence ID" value="KPL74841.1"/>
    <property type="molecule type" value="Genomic_DNA"/>
</dbReference>
<dbReference type="OrthoDB" id="9814556at2"/>
<dbReference type="InterPro" id="IPR002937">
    <property type="entry name" value="Amino_oxidase"/>
</dbReference>
<keyword evidence="3" id="KW-1185">Reference proteome</keyword>
<dbReference type="SUPFAM" id="SSF51905">
    <property type="entry name" value="FAD/NAD(P)-binding domain"/>
    <property type="match status" value="1"/>
</dbReference>
<sequence>MKSQNKKIVIVGAGMAGLTAAAYLAREKYNVLVVDKNDKVGGLVSTFENDGFFFDSGPRAFVNSGIVKPMLKDLGIEWDFYPNGISIGIEDQLFRINSMEDLQEYKRILVHLYPESRAEIDQIIAIMGQLSEYTQVLYEFDNPNFVDFKSDTKFIFRKLIPWTFKFLHALRKFDQYNKPMEDFLQSHLSNRSLMDILIQHFFRKTPTYFALGYFYVYLDYFYPRRGTGALSSLLKEKVLALGGVIKLNTHITEIVPSASKVIDSNGIEYPYDYLIWAADLKTMYRSLNPAGLDEKITAKIEPESQRIQSSKGAESTFILHLGVNRPPSYFRQNGGEHLFYTPSKQGLGETNQSERLSLIEDFDQKSKIEILAWLEKYLKLNTYEISVPALRDSTLAPEGQTGLMVSCLFDYQLIKKVEKAGWYEEFKEAVENRVIRILSESIYKNIDKDILFKFSSTPLTIQKSSGSSEGAITGWSFETPPPVINQLKDIPKSVLTPVSNIYQAGQWAYSPAGVPIAMLTGWYATQSILKHSKKKQA</sequence>
<dbReference type="InterPro" id="IPR036188">
    <property type="entry name" value="FAD/NAD-bd_sf"/>
</dbReference>
<protein>
    <recommendedName>
        <fullName evidence="1">Amine oxidase domain-containing protein</fullName>
    </recommendedName>
</protein>
<dbReference type="Gene3D" id="3.50.50.60">
    <property type="entry name" value="FAD/NAD(P)-binding domain"/>
    <property type="match status" value="2"/>
</dbReference>
<dbReference type="AlphaFoldDB" id="A0A0P6X657"/>
<evidence type="ECO:0000313" key="3">
    <source>
        <dbReference type="Proteomes" id="UP000050417"/>
    </source>
</evidence>
<evidence type="ECO:0000313" key="2">
    <source>
        <dbReference type="EMBL" id="KPL74841.1"/>
    </source>
</evidence>
<dbReference type="STRING" id="1134406.ADN00_13465"/>
<proteinExistence type="predicted"/>
<evidence type="ECO:0000259" key="1">
    <source>
        <dbReference type="Pfam" id="PF01593"/>
    </source>
</evidence>